<protein>
    <submittedName>
        <fullName evidence="1">Ribokinase</fullName>
    </submittedName>
</protein>
<dbReference type="Gene3D" id="3.40.1190.20">
    <property type="match status" value="1"/>
</dbReference>
<gene>
    <name evidence="1" type="ordered locus">CENSYa_1272</name>
</gene>
<evidence type="ECO:0000313" key="2">
    <source>
        <dbReference type="Proteomes" id="UP000000758"/>
    </source>
</evidence>
<dbReference type="STRING" id="414004.CENSYa_1272"/>
<dbReference type="KEGG" id="csy:CENSYa_1272"/>
<evidence type="ECO:0000313" key="1">
    <source>
        <dbReference type="EMBL" id="ABK77895.1"/>
    </source>
</evidence>
<dbReference type="SUPFAM" id="SSF53613">
    <property type="entry name" value="Ribokinase-like"/>
    <property type="match status" value="1"/>
</dbReference>
<dbReference type="HOGENOM" id="CLU_961782_0_0_2"/>
<dbReference type="AlphaFoldDB" id="A0RX28"/>
<proteinExistence type="predicted"/>
<dbReference type="EnsemblBacteria" id="ABK77895">
    <property type="protein sequence ID" value="ABK77895"/>
    <property type="gene ID" value="CENSYa_1272"/>
</dbReference>
<dbReference type="EMBL" id="DP000238">
    <property type="protein sequence ID" value="ABK77895.1"/>
    <property type="molecule type" value="Genomic_DNA"/>
</dbReference>
<accession>A0RX28</accession>
<organism evidence="1 2">
    <name type="scientific">Cenarchaeum symbiosum (strain A)</name>
    <dbReference type="NCBI Taxonomy" id="414004"/>
    <lineage>
        <taxon>Archaea</taxon>
        <taxon>Nitrososphaerota</taxon>
        <taxon>Candidatus Cenarchaeales</taxon>
        <taxon>Candidatus Cenarchaeaceae</taxon>
        <taxon>Candidatus Cenarchaeum</taxon>
    </lineage>
</organism>
<name>A0RX28_CENSY</name>
<sequence length="287" mass="29670">MKLAVCSHCTIDTTGSGGSSERQLGGPACYSSITARRLKFDVDLFTRFGPDFPHSYLEGEGIRVNCAPGGGPTTGITMEDGSEGSAVIGDLCGPVEFAGTDADGILASPVFGEITQDVLDNIRRCGGDLFLDPLGFLRKKGPGGRLILEGQGPGLDGAAVRVGPAEAACITGKTGQDAMAALQKMGAKSVLYADAPEVSLLAGDRLYSLKLPNKKRHDTVGLGAILSAAFACTMLKEDDQLWALSFAAGAAQAALDSDEPGTSKVPPRGAVESNASYFYNTVDFKGV</sequence>
<dbReference type="InterPro" id="IPR029056">
    <property type="entry name" value="Ribokinase-like"/>
</dbReference>
<dbReference type="Proteomes" id="UP000000758">
    <property type="component" value="Chromosome"/>
</dbReference>
<reference evidence="1 2" key="1">
    <citation type="journal article" date="2006" name="Proc. Natl. Acad. Sci. U.S.A.">
        <title>Genomic analysis of the uncultivated marine crenarchaeote Cenarchaeum symbiosum.</title>
        <authorList>
            <person name="Hallam S.J."/>
            <person name="Konstantinidis K.T."/>
            <person name="Putnam N."/>
            <person name="Schleper C."/>
            <person name="Watanabe Y."/>
            <person name="Sugahara J."/>
            <person name="Preston C."/>
            <person name="de la Torre J."/>
            <person name="Richardson P.M."/>
            <person name="DeLong E.F."/>
        </authorList>
    </citation>
    <scope>NUCLEOTIDE SEQUENCE [LARGE SCALE GENOMIC DNA]</scope>
    <source>
        <strain evidence="2">A</strain>
    </source>
</reference>
<keyword evidence="2" id="KW-1185">Reference proteome</keyword>